<dbReference type="EMBL" id="LCYG01000055">
    <property type="protein sequence ID" value="KLK91372.1"/>
    <property type="molecule type" value="Genomic_DNA"/>
</dbReference>
<accession>A0A0H1RFL0</accession>
<dbReference type="InterPro" id="IPR011010">
    <property type="entry name" value="DNA_brk_join_enz"/>
</dbReference>
<reference evidence="3 4" key="1">
    <citation type="submission" date="2015-05" db="EMBL/GenBank/DDBJ databases">
        <title>Draft genome sequence of Microvirga vignae strain BR3299, a novel nitrogen fixing bacteria isolated from Brazil semi-aired region.</title>
        <authorList>
            <person name="Zilli J.E."/>
            <person name="Passos S.R."/>
            <person name="Leite J."/>
            <person name="Baldani J.I."/>
            <person name="Xavier G.R."/>
            <person name="Rumjaneck N.G."/>
            <person name="Simoes-Araujo J.L."/>
        </authorList>
    </citation>
    <scope>NUCLEOTIDE SEQUENCE [LARGE SCALE GENOMIC DNA]</scope>
    <source>
        <strain evidence="3 4">BR3299</strain>
    </source>
</reference>
<dbReference type="RefSeq" id="WP_047190770.1">
    <property type="nucleotide sequence ID" value="NZ_LCYG01000055.1"/>
</dbReference>
<evidence type="ECO:0000313" key="3">
    <source>
        <dbReference type="EMBL" id="KLK91372.1"/>
    </source>
</evidence>
<dbReference type="InterPro" id="IPR010998">
    <property type="entry name" value="Integrase_recombinase_N"/>
</dbReference>
<keyword evidence="2" id="KW-0233">DNA recombination</keyword>
<dbReference type="Gene3D" id="1.10.443.10">
    <property type="entry name" value="Intergrase catalytic core"/>
    <property type="match status" value="1"/>
</dbReference>
<evidence type="ECO:0000256" key="1">
    <source>
        <dbReference type="ARBA" id="ARBA00023125"/>
    </source>
</evidence>
<dbReference type="Proteomes" id="UP000035489">
    <property type="component" value="Unassembled WGS sequence"/>
</dbReference>
<keyword evidence="4" id="KW-1185">Reference proteome</keyword>
<dbReference type="GO" id="GO:0006310">
    <property type="term" value="P:DNA recombination"/>
    <property type="evidence" value="ECO:0007669"/>
    <property type="project" value="UniProtKB-KW"/>
</dbReference>
<dbReference type="GO" id="GO:0015074">
    <property type="term" value="P:DNA integration"/>
    <property type="evidence" value="ECO:0007669"/>
    <property type="project" value="InterPro"/>
</dbReference>
<dbReference type="AlphaFoldDB" id="A0A0H1RFL0"/>
<dbReference type="STRING" id="1225564.AA309_19925"/>
<sequence length="391" mass="45271">MVDLPKEVHVITKKATGKKYYYWVPNRGTKNEGKRIPLPSDPASAAFWAKVEALGGSNPMAPAGSVANLVRRYRESEDFKKNTDSTRETYEVHMRRFEDLEAWGRYPAEDLSPLGVQTARDAMRETPYMANQMLAVGKTIWAWAIPLGLLGNRPINPFDHVSDLDTPDRGHVPWPEWAQAFVLEHAPADLVRFVKLGAWTGQRESDLVLFGPEHRENNGLWCRPKKTRKKRRAFFIPLAAAEALELDRWAETPIRFENSRWKAPIERFREDLYLYTPRAEPYTPDRIRARWGRWLASKQGKELCRRWKEWLVVQVKRYGWEIDPEDVRGPTLHGLRGTAVLTRRRAGYTAQAIANDIGMSLPMVERYTRFIDQMDVAEANRRRFEIVEGGR</sequence>
<keyword evidence="1" id="KW-0238">DNA-binding</keyword>
<dbReference type="Gene3D" id="1.10.150.130">
    <property type="match status" value="1"/>
</dbReference>
<gene>
    <name evidence="3" type="ORF">AA309_19925</name>
</gene>
<name>A0A0H1RFL0_9HYPH</name>
<comment type="caution">
    <text evidence="3">The sequence shown here is derived from an EMBL/GenBank/DDBJ whole genome shotgun (WGS) entry which is preliminary data.</text>
</comment>
<proteinExistence type="predicted"/>
<dbReference type="PATRIC" id="fig|1225564.3.peg.5293"/>
<organism evidence="3 4">
    <name type="scientific">Microvirga vignae</name>
    <dbReference type="NCBI Taxonomy" id="1225564"/>
    <lineage>
        <taxon>Bacteria</taxon>
        <taxon>Pseudomonadati</taxon>
        <taxon>Pseudomonadota</taxon>
        <taxon>Alphaproteobacteria</taxon>
        <taxon>Hyphomicrobiales</taxon>
        <taxon>Methylobacteriaceae</taxon>
        <taxon>Microvirga</taxon>
    </lineage>
</organism>
<evidence type="ECO:0000313" key="4">
    <source>
        <dbReference type="Proteomes" id="UP000035489"/>
    </source>
</evidence>
<dbReference type="InterPro" id="IPR013762">
    <property type="entry name" value="Integrase-like_cat_sf"/>
</dbReference>
<evidence type="ECO:0008006" key="5">
    <source>
        <dbReference type="Google" id="ProtNLM"/>
    </source>
</evidence>
<protein>
    <recommendedName>
        <fullName evidence="5">Tyr recombinase domain-containing protein</fullName>
    </recommendedName>
</protein>
<evidence type="ECO:0000256" key="2">
    <source>
        <dbReference type="ARBA" id="ARBA00023172"/>
    </source>
</evidence>
<dbReference type="OrthoDB" id="8201432at2"/>
<dbReference type="SUPFAM" id="SSF56349">
    <property type="entry name" value="DNA breaking-rejoining enzymes"/>
    <property type="match status" value="1"/>
</dbReference>
<dbReference type="GO" id="GO:0003677">
    <property type="term" value="F:DNA binding"/>
    <property type="evidence" value="ECO:0007669"/>
    <property type="project" value="UniProtKB-KW"/>
</dbReference>